<protein>
    <submittedName>
        <fullName evidence="1">Uncharacterized protein</fullName>
    </submittedName>
</protein>
<organism evidence="1 2">
    <name type="scientific">Pleuronectes platessa</name>
    <name type="common">European plaice</name>
    <dbReference type="NCBI Taxonomy" id="8262"/>
    <lineage>
        <taxon>Eukaryota</taxon>
        <taxon>Metazoa</taxon>
        <taxon>Chordata</taxon>
        <taxon>Craniata</taxon>
        <taxon>Vertebrata</taxon>
        <taxon>Euteleostomi</taxon>
        <taxon>Actinopterygii</taxon>
        <taxon>Neopterygii</taxon>
        <taxon>Teleostei</taxon>
        <taxon>Neoteleostei</taxon>
        <taxon>Acanthomorphata</taxon>
        <taxon>Carangaria</taxon>
        <taxon>Pleuronectiformes</taxon>
        <taxon>Pleuronectoidei</taxon>
        <taxon>Pleuronectidae</taxon>
        <taxon>Pleuronectes</taxon>
    </lineage>
</organism>
<gene>
    <name evidence="1" type="ORF">PLEPLA_LOCUS9019</name>
</gene>
<sequence length="110" mass="11799">MSDDKQRRTKSEPLINRSTFLHFKPSPRFQGNGDVTWFNAESSSHDSNSCTRLPESGSAALKLASVIGSALGGMWEPYLAACFASIPCSLLRGNSSGGLQAGCSGHVKWH</sequence>
<dbReference type="AlphaFoldDB" id="A0A9N7TYU6"/>
<evidence type="ECO:0000313" key="2">
    <source>
        <dbReference type="Proteomes" id="UP001153269"/>
    </source>
</evidence>
<reference evidence="1" key="1">
    <citation type="submission" date="2020-03" db="EMBL/GenBank/DDBJ databases">
        <authorList>
            <person name="Weist P."/>
        </authorList>
    </citation>
    <scope>NUCLEOTIDE SEQUENCE</scope>
</reference>
<evidence type="ECO:0000313" key="1">
    <source>
        <dbReference type="EMBL" id="CAB1421137.1"/>
    </source>
</evidence>
<accession>A0A9N7TYU6</accession>
<dbReference type="Proteomes" id="UP001153269">
    <property type="component" value="Unassembled WGS sequence"/>
</dbReference>
<keyword evidence="2" id="KW-1185">Reference proteome</keyword>
<name>A0A9N7TYU6_PLEPL</name>
<proteinExistence type="predicted"/>
<comment type="caution">
    <text evidence="1">The sequence shown here is derived from an EMBL/GenBank/DDBJ whole genome shotgun (WGS) entry which is preliminary data.</text>
</comment>
<dbReference type="EMBL" id="CADEAL010000505">
    <property type="protein sequence ID" value="CAB1421137.1"/>
    <property type="molecule type" value="Genomic_DNA"/>
</dbReference>